<dbReference type="Proteomes" id="UP000190105">
    <property type="component" value="Unassembled WGS sequence"/>
</dbReference>
<dbReference type="GO" id="GO:0005886">
    <property type="term" value="C:plasma membrane"/>
    <property type="evidence" value="ECO:0007669"/>
    <property type="project" value="TreeGrafter"/>
</dbReference>
<dbReference type="Pfam" id="PF13347">
    <property type="entry name" value="MFS_2"/>
    <property type="match status" value="1"/>
</dbReference>
<accession>A0A1T4XX25</accession>
<feature type="transmembrane region" description="Helical" evidence="1">
    <location>
        <begin position="372"/>
        <end position="394"/>
    </location>
</feature>
<proteinExistence type="predicted"/>
<dbReference type="NCBIfam" id="TIGR00792">
    <property type="entry name" value="gph"/>
    <property type="match status" value="1"/>
</dbReference>
<keyword evidence="3" id="KW-1185">Reference proteome</keyword>
<feature type="transmembrane region" description="Helical" evidence="1">
    <location>
        <begin position="406"/>
        <end position="427"/>
    </location>
</feature>
<feature type="transmembrane region" description="Helical" evidence="1">
    <location>
        <begin position="299"/>
        <end position="316"/>
    </location>
</feature>
<organism evidence="2 3">
    <name type="scientific">Caloramator quimbayensis</name>
    <dbReference type="NCBI Taxonomy" id="1147123"/>
    <lineage>
        <taxon>Bacteria</taxon>
        <taxon>Bacillati</taxon>
        <taxon>Bacillota</taxon>
        <taxon>Clostridia</taxon>
        <taxon>Eubacteriales</taxon>
        <taxon>Clostridiaceae</taxon>
        <taxon>Caloramator</taxon>
    </lineage>
</organism>
<feature type="transmembrane region" description="Helical" evidence="1">
    <location>
        <begin position="107"/>
        <end position="129"/>
    </location>
</feature>
<gene>
    <name evidence="2" type="ORF">SAMN05443428_11446</name>
</gene>
<dbReference type="Gene3D" id="1.20.1250.20">
    <property type="entry name" value="MFS general substrate transporter like domains"/>
    <property type="match status" value="2"/>
</dbReference>
<dbReference type="InterPro" id="IPR036259">
    <property type="entry name" value="MFS_trans_sf"/>
</dbReference>
<sequence>MESRKITLKSKLMYGCGDIFGGGAFLVISLLFLNFLTDVEMLSPALAGSIFLIGKIWDAISDPLMGTISDRTKSKYGRRRVYFLFGILPIFFSFFMLWYSFGLKSQSALFIYYLCAYLLFNTAFTMVMIPYTAILADMTQDYKERTSFSGFRLTFSASSAILAGVVPKIIINRFSYNLKLGYMIMGLIFGIFYALPWIFVFLGTWENKRVEEININKSSLFEDLKIVFKNKAFRIHAGMFISSQTAVDFLTTIVIYYLTYYLGRPQSFSLVLGGLLITQVICMPLHIKISKRYGKTAPLKIGLSIWFAAMVIALFIKPNSNILFVVLIAAISGIGTSSSVFVPWSIISEVADVDEMISAKRREGLYCGMATLLRKTAQAVTVFIIGVVLQWIGYVPNIEQLPNVKLGIKLLFSCAPMIFIIIAFIFANKYSMTEEKYYVLMDEIKRRKGGGKPEEVDIKVKKICEELTGLEYTNLWQDKSSINTNINLSV</sequence>
<dbReference type="CDD" id="cd17332">
    <property type="entry name" value="MFS_MelB_like"/>
    <property type="match status" value="1"/>
</dbReference>
<dbReference type="RefSeq" id="WP_207651463.1">
    <property type="nucleotide sequence ID" value="NZ_FUYH01000014.1"/>
</dbReference>
<dbReference type="STRING" id="1147123.SAMN05443428_11446"/>
<protein>
    <submittedName>
        <fullName evidence="2">Oligogalacturonide transporter</fullName>
    </submittedName>
</protein>
<feature type="transmembrane region" description="Helical" evidence="1">
    <location>
        <begin position="150"/>
        <end position="170"/>
    </location>
</feature>
<dbReference type="SUPFAM" id="SSF103473">
    <property type="entry name" value="MFS general substrate transporter"/>
    <property type="match status" value="1"/>
</dbReference>
<dbReference type="EMBL" id="FUYH01000014">
    <property type="protein sequence ID" value="SKA93615.1"/>
    <property type="molecule type" value="Genomic_DNA"/>
</dbReference>
<keyword evidence="1" id="KW-1133">Transmembrane helix</keyword>
<feature type="transmembrane region" description="Helical" evidence="1">
    <location>
        <begin position="322"/>
        <end position="351"/>
    </location>
</feature>
<dbReference type="GO" id="GO:0008643">
    <property type="term" value="P:carbohydrate transport"/>
    <property type="evidence" value="ECO:0007669"/>
    <property type="project" value="InterPro"/>
</dbReference>
<feature type="transmembrane region" description="Helical" evidence="1">
    <location>
        <begin position="268"/>
        <end position="287"/>
    </location>
</feature>
<name>A0A1T4XX25_9CLOT</name>
<keyword evidence="1" id="KW-0472">Membrane</keyword>
<evidence type="ECO:0000256" key="1">
    <source>
        <dbReference type="SAM" id="Phobius"/>
    </source>
</evidence>
<evidence type="ECO:0000313" key="3">
    <source>
        <dbReference type="Proteomes" id="UP000190105"/>
    </source>
</evidence>
<dbReference type="InterPro" id="IPR039672">
    <property type="entry name" value="MFS_2"/>
</dbReference>
<reference evidence="3" key="1">
    <citation type="submission" date="2017-02" db="EMBL/GenBank/DDBJ databases">
        <authorList>
            <person name="Varghese N."/>
            <person name="Submissions S."/>
        </authorList>
    </citation>
    <scope>NUCLEOTIDE SEQUENCE [LARGE SCALE GENOMIC DNA]</scope>
    <source>
        <strain evidence="3">USBA 833</strain>
    </source>
</reference>
<dbReference type="GO" id="GO:0015293">
    <property type="term" value="F:symporter activity"/>
    <property type="evidence" value="ECO:0007669"/>
    <property type="project" value="InterPro"/>
</dbReference>
<feature type="transmembrane region" description="Helical" evidence="1">
    <location>
        <begin position="239"/>
        <end position="262"/>
    </location>
</feature>
<dbReference type="AlphaFoldDB" id="A0A1T4XX25"/>
<feature type="transmembrane region" description="Helical" evidence="1">
    <location>
        <begin position="182"/>
        <end position="202"/>
    </location>
</feature>
<dbReference type="InterPro" id="IPR001927">
    <property type="entry name" value="Na/Gal_symport"/>
</dbReference>
<feature type="transmembrane region" description="Helical" evidence="1">
    <location>
        <begin position="81"/>
        <end position="101"/>
    </location>
</feature>
<dbReference type="GO" id="GO:0006814">
    <property type="term" value="P:sodium ion transport"/>
    <property type="evidence" value="ECO:0007669"/>
    <property type="project" value="InterPro"/>
</dbReference>
<dbReference type="PANTHER" id="PTHR11328">
    <property type="entry name" value="MAJOR FACILITATOR SUPERFAMILY DOMAIN-CONTAINING PROTEIN"/>
    <property type="match status" value="1"/>
</dbReference>
<feature type="transmembrane region" description="Helical" evidence="1">
    <location>
        <begin position="41"/>
        <end position="60"/>
    </location>
</feature>
<evidence type="ECO:0000313" key="2">
    <source>
        <dbReference type="EMBL" id="SKA93615.1"/>
    </source>
</evidence>
<keyword evidence="1" id="KW-0812">Transmembrane</keyword>
<dbReference type="PANTHER" id="PTHR11328:SF24">
    <property type="entry name" value="MAJOR FACILITATOR SUPERFAMILY (MFS) PROFILE DOMAIN-CONTAINING PROTEIN"/>
    <property type="match status" value="1"/>
</dbReference>
<feature type="transmembrane region" description="Helical" evidence="1">
    <location>
        <begin position="12"/>
        <end position="35"/>
    </location>
</feature>